<accession>A0ABW6IKV1</accession>
<evidence type="ECO:0000313" key="1">
    <source>
        <dbReference type="EMBL" id="MFE4108210.1"/>
    </source>
</evidence>
<reference evidence="1 2" key="1">
    <citation type="submission" date="2024-10" db="EMBL/GenBank/DDBJ databases">
        <authorList>
            <person name="Ratan Roy A."/>
            <person name="Morales Sandoval P.H."/>
            <person name="De Los Santos Villalobos S."/>
            <person name="Chakraborty S."/>
            <person name="Mukherjee J."/>
        </authorList>
    </citation>
    <scope>NUCLEOTIDE SEQUENCE [LARGE SCALE GENOMIC DNA]</scope>
    <source>
        <strain evidence="1 2">S1</strain>
    </source>
</reference>
<protein>
    <submittedName>
        <fullName evidence="1">Uncharacterized protein</fullName>
    </submittedName>
</protein>
<keyword evidence="2" id="KW-1185">Reference proteome</keyword>
<evidence type="ECO:0000313" key="2">
    <source>
        <dbReference type="Proteomes" id="UP001600165"/>
    </source>
</evidence>
<gene>
    <name evidence="1" type="ORF">ACFVKH_18155</name>
</gene>
<dbReference type="Proteomes" id="UP001600165">
    <property type="component" value="Unassembled WGS sequence"/>
</dbReference>
<dbReference type="RefSeq" id="WP_377967707.1">
    <property type="nucleotide sequence ID" value="NZ_JBHZOL010000102.1"/>
</dbReference>
<organism evidence="1 2">
    <name type="scientific">Almyronema epifaneia S1</name>
    <dbReference type="NCBI Taxonomy" id="2991925"/>
    <lineage>
        <taxon>Bacteria</taxon>
        <taxon>Bacillati</taxon>
        <taxon>Cyanobacteriota</taxon>
        <taxon>Cyanophyceae</taxon>
        <taxon>Nodosilineales</taxon>
        <taxon>Nodosilineaceae</taxon>
        <taxon>Almyronema</taxon>
        <taxon>Almyronema epifaneia</taxon>
    </lineage>
</organism>
<sequence length="124" mass="13739">MRVQPSTLIHLGFGKYVRSDQVTAVVPLEGAERGPGQRTLVYLEGHSQPIVASRADGSLVRDLVQDPHEVTQGRQQQEILSDLLSDLSGVNATVRRICRDQGGLDLDRLERRIRDVIDEMPQAA</sequence>
<comment type="caution">
    <text evidence="1">The sequence shown here is derived from an EMBL/GenBank/DDBJ whole genome shotgun (WGS) entry which is preliminary data.</text>
</comment>
<dbReference type="EMBL" id="JBHZOL010000102">
    <property type="protein sequence ID" value="MFE4108210.1"/>
    <property type="molecule type" value="Genomic_DNA"/>
</dbReference>
<proteinExistence type="predicted"/>
<name>A0ABW6IKV1_9CYAN</name>